<dbReference type="Gene3D" id="3.40.1190.20">
    <property type="match status" value="1"/>
</dbReference>
<accession>A0ABX4MCQ6</accession>
<dbReference type="SUPFAM" id="SSF53613">
    <property type="entry name" value="Ribokinase-like"/>
    <property type="match status" value="1"/>
</dbReference>
<evidence type="ECO:0000256" key="2">
    <source>
        <dbReference type="ARBA" id="ARBA00022679"/>
    </source>
</evidence>
<evidence type="ECO:0000256" key="3">
    <source>
        <dbReference type="ARBA" id="ARBA00022777"/>
    </source>
</evidence>
<dbReference type="Pfam" id="PF00294">
    <property type="entry name" value="PfkB"/>
    <property type="match status" value="1"/>
</dbReference>
<gene>
    <name evidence="6" type="ORF">BW737_003680</name>
</gene>
<keyword evidence="7" id="KW-1185">Reference proteome</keyword>
<keyword evidence="2 4" id="KW-0808">Transferase</keyword>
<sequence length="344" mass="35269">MSHRAAPADSGRPVLVVGPTFLDVVMSGLNHATAPGEEQWVEGCALMPGGAANQAVALARLGLPTGLCTYLGTDPAGRLVRDMLESEGIGLSGARTAPQQSVTVSLALDGDRAMTTCGSDAAPGLPARAPAPAALVADLGAVRAGRETIARWRGDLVPTMVFADAAWDPTGRWSADDLAPLDRVDVFTPNETEALHYTRADSAAEAAQLLAKRVPVVVVTCGREGVIACDGEELLTLPALEVPVVDTTGAGDAFTAGLVWARLHGLGLRAAVSLASATAAATLGRPGGSLNAPTPAQVAALVRATPLPDASAPSSWTSSIRTQPSRLATPIGVWRSEDQHLHRS</sequence>
<dbReference type="InterPro" id="IPR002173">
    <property type="entry name" value="Carboh/pur_kinase_PfkB_CS"/>
</dbReference>
<dbReference type="Proteomes" id="UP000194577">
    <property type="component" value="Unassembled WGS sequence"/>
</dbReference>
<comment type="similarity">
    <text evidence="1 4">Belongs to the carbohydrate kinase PfkB family.</text>
</comment>
<name>A0ABX4MCQ6_9ACTO</name>
<dbReference type="InterPro" id="IPR011611">
    <property type="entry name" value="PfkB_dom"/>
</dbReference>
<dbReference type="PROSITE" id="PS00584">
    <property type="entry name" value="PFKB_KINASES_2"/>
    <property type="match status" value="1"/>
</dbReference>
<feature type="domain" description="Carbohydrate kinase PfkB" evidence="5">
    <location>
        <begin position="29"/>
        <end position="294"/>
    </location>
</feature>
<dbReference type="RefSeq" id="WP_086615473.1">
    <property type="nucleotide sequence ID" value="NZ_MTPX02000025.1"/>
</dbReference>
<dbReference type="PANTHER" id="PTHR10584:SF166">
    <property type="entry name" value="RIBOKINASE"/>
    <property type="match status" value="1"/>
</dbReference>
<evidence type="ECO:0000256" key="4">
    <source>
        <dbReference type="RuleBase" id="RU003704"/>
    </source>
</evidence>
<proteinExistence type="inferred from homology"/>
<dbReference type="EMBL" id="MTPX02000025">
    <property type="protein sequence ID" value="PHP53278.1"/>
    <property type="molecule type" value="Genomic_DNA"/>
</dbReference>
<protein>
    <submittedName>
        <fullName evidence="6">Carbohydrate kinase family protein</fullName>
    </submittedName>
</protein>
<dbReference type="GO" id="GO:0016301">
    <property type="term" value="F:kinase activity"/>
    <property type="evidence" value="ECO:0007669"/>
    <property type="project" value="UniProtKB-KW"/>
</dbReference>
<keyword evidence="3 4" id="KW-0418">Kinase</keyword>
<evidence type="ECO:0000256" key="1">
    <source>
        <dbReference type="ARBA" id="ARBA00010688"/>
    </source>
</evidence>
<dbReference type="InterPro" id="IPR029056">
    <property type="entry name" value="Ribokinase-like"/>
</dbReference>
<reference evidence="6 7" key="1">
    <citation type="submission" date="2017-10" db="EMBL/GenBank/DDBJ databases">
        <title>Draft genome sequence of cellulolytic Actinomyces sp CtC72 isolated from cattle rumen fluid.</title>
        <authorList>
            <person name="Joshi A.J."/>
            <person name="Vasudevan G."/>
            <person name="Lanjekar V.B."/>
            <person name="Hivarkar S."/>
            <person name="Engineer A."/>
            <person name="Pore S.D."/>
            <person name="Dhakephalkar P.K."/>
            <person name="Dagar S."/>
        </authorList>
    </citation>
    <scope>NUCLEOTIDE SEQUENCE [LARGE SCALE GENOMIC DNA]</scope>
    <source>
        <strain evidence="7">CtC72</strain>
    </source>
</reference>
<dbReference type="PANTHER" id="PTHR10584">
    <property type="entry name" value="SUGAR KINASE"/>
    <property type="match status" value="1"/>
</dbReference>
<dbReference type="InterPro" id="IPR002139">
    <property type="entry name" value="Ribo/fructo_kinase"/>
</dbReference>
<dbReference type="PRINTS" id="PR00990">
    <property type="entry name" value="RIBOKINASE"/>
</dbReference>
<organism evidence="6 7">
    <name type="scientific">Actinomyces ruminis</name>
    <dbReference type="NCBI Taxonomy" id="1937003"/>
    <lineage>
        <taxon>Bacteria</taxon>
        <taxon>Bacillati</taxon>
        <taxon>Actinomycetota</taxon>
        <taxon>Actinomycetes</taxon>
        <taxon>Actinomycetales</taxon>
        <taxon>Actinomycetaceae</taxon>
        <taxon>Actinomyces</taxon>
    </lineage>
</organism>
<evidence type="ECO:0000313" key="7">
    <source>
        <dbReference type="Proteomes" id="UP000194577"/>
    </source>
</evidence>
<dbReference type="PROSITE" id="PS00583">
    <property type="entry name" value="PFKB_KINASES_1"/>
    <property type="match status" value="1"/>
</dbReference>
<comment type="caution">
    <text evidence="6">The sequence shown here is derived from an EMBL/GenBank/DDBJ whole genome shotgun (WGS) entry which is preliminary data.</text>
</comment>
<evidence type="ECO:0000259" key="5">
    <source>
        <dbReference type="Pfam" id="PF00294"/>
    </source>
</evidence>
<evidence type="ECO:0000313" key="6">
    <source>
        <dbReference type="EMBL" id="PHP53278.1"/>
    </source>
</evidence>